<comment type="caution">
    <text evidence="1">The sequence shown here is derived from an EMBL/GenBank/DDBJ whole genome shotgun (WGS) entry which is preliminary data.</text>
</comment>
<protein>
    <recommendedName>
        <fullName evidence="3">Helicase C-terminal domain-containing protein</fullName>
    </recommendedName>
</protein>
<reference evidence="1" key="1">
    <citation type="journal article" date="2021" name="Mol. Plant Pathol.">
        <title>A 20-kb lineage-specific genomic region tames virulence in pathogenic amphidiploid Verticillium longisporum.</title>
        <authorList>
            <person name="Harting R."/>
            <person name="Starke J."/>
            <person name="Kusch H."/>
            <person name="Poggeler S."/>
            <person name="Maurus I."/>
            <person name="Schluter R."/>
            <person name="Landesfeind M."/>
            <person name="Bulla I."/>
            <person name="Nowrousian M."/>
            <person name="de Jonge R."/>
            <person name="Stahlhut G."/>
            <person name="Hoff K.J."/>
            <person name="Asshauer K.P."/>
            <person name="Thurmer A."/>
            <person name="Stanke M."/>
            <person name="Daniel R."/>
            <person name="Morgenstern B."/>
            <person name="Thomma B.P.H.J."/>
            <person name="Kronstad J.W."/>
            <person name="Braus-Stromeyer S.A."/>
            <person name="Braus G.H."/>
        </authorList>
    </citation>
    <scope>NUCLEOTIDE SEQUENCE</scope>
    <source>
        <strain evidence="1">Vl32</strain>
    </source>
</reference>
<evidence type="ECO:0000313" key="1">
    <source>
        <dbReference type="EMBL" id="KAG7129288.1"/>
    </source>
</evidence>
<dbReference type="Proteomes" id="UP000689129">
    <property type="component" value="Unassembled WGS sequence"/>
</dbReference>
<evidence type="ECO:0000313" key="2">
    <source>
        <dbReference type="Proteomes" id="UP000689129"/>
    </source>
</evidence>
<name>A0A8I2ZE27_VERLO</name>
<gene>
    <name evidence="1" type="ORF">HYQ45_018951</name>
</gene>
<dbReference type="OrthoDB" id="5244662at2759"/>
<dbReference type="EMBL" id="JAEMWZ010000250">
    <property type="protein sequence ID" value="KAG7129288.1"/>
    <property type="molecule type" value="Genomic_DNA"/>
</dbReference>
<organism evidence="1 2">
    <name type="scientific">Verticillium longisporum</name>
    <name type="common">Verticillium dahliae var. longisporum</name>
    <dbReference type="NCBI Taxonomy" id="100787"/>
    <lineage>
        <taxon>Eukaryota</taxon>
        <taxon>Fungi</taxon>
        <taxon>Dikarya</taxon>
        <taxon>Ascomycota</taxon>
        <taxon>Pezizomycotina</taxon>
        <taxon>Sordariomycetes</taxon>
        <taxon>Hypocreomycetidae</taxon>
        <taxon>Glomerellales</taxon>
        <taxon>Plectosphaerellaceae</taxon>
        <taxon>Verticillium</taxon>
    </lineage>
</organism>
<proteinExistence type="predicted"/>
<dbReference type="AlphaFoldDB" id="A0A8I2ZE27"/>
<sequence length="115" mass="13017">MGPVLLIQVSIYCKTISTVADLRTLSIKSSHKAPEREDAINQINSPDSKADVLITSGRLSAFGVNYHNTFQNDILLKATENTATEIQMEGRLWRIGQSHCPELKHFHQNIEWRVE</sequence>
<accession>A0A8I2ZE27</accession>
<evidence type="ECO:0008006" key="3">
    <source>
        <dbReference type="Google" id="ProtNLM"/>
    </source>
</evidence>